<dbReference type="Pfam" id="PF01794">
    <property type="entry name" value="Ferric_reduct"/>
    <property type="match status" value="1"/>
</dbReference>
<protein>
    <recommendedName>
        <fullName evidence="7">Ferric oxidoreductase domain-containing protein</fullName>
    </recommendedName>
</protein>
<dbReference type="AlphaFoldDB" id="A0A1F5LXE9"/>
<keyword evidence="2 6" id="KW-0812">Transmembrane</keyword>
<accession>A0A1F5LXE9</accession>
<keyword evidence="4" id="KW-0406">Ion transport</keyword>
<evidence type="ECO:0000256" key="6">
    <source>
        <dbReference type="SAM" id="Phobius"/>
    </source>
</evidence>
<comment type="subcellular location">
    <subcellularLocation>
        <location evidence="1">Membrane</location>
        <topology evidence="1">Multi-pass membrane protein</topology>
    </subcellularLocation>
</comment>
<feature type="transmembrane region" description="Helical" evidence="6">
    <location>
        <begin position="173"/>
        <end position="192"/>
    </location>
</feature>
<evidence type="ECO:0000256" key="4">
    <source>
        <dbReference type="ARBA" id="ARBA00023065"/>
    </source>
</evidence>
<keyword evidence="3 6" id="KW-1133">Transmembrane helix</keyword>
<dbReference type="STRING" id="1835702.A0A1F5LXE9"/>
<evidence type="ECO:0000259" key="7">
    <source>
        <dbReference type="Pfam" id="PF01794"/>
    </source>
</evidence>
<dbReference type="Proteomes" id="UP000177622">
    <property type="component" value="Unassembled WGS sequence"/>
</dbReference>
<sequence>MAFKPLDYLHLTKALGHVGLSQIPLQVLMSPAAYISTINPGASSLCSVLTGISQPTLTPYHRLFGRVIVSPLLLAHATLYMAFFVQNSHPEFGLLVFKRIRDSDVQCGLVAISSAVFLFLFARPRGAKQNGLQGWLMQGPVQERRRIFYLYHVFLVAVLCGAAYCHVKQAQKYVIQALAASALNGACSWAVVQWGGRR</sequence>
<dbReference type="OrthoDB" id="10006946at2759"/>
<dbReference type="GO" id="GO:0016491">
    <property type="term" value="F:oxidoreductase activity"/>
    <property type="evidence" value="ECO:0007669"/>
    <property type="project" value="UniProtKB-ARBA"/>
</dbReference>
<gene>
    <name evidence="8" type="ORF">PENARI_c001G03643</name>
</gene>
<evidence type="ECO:0000313" key="8">
    <source>
        <dbReference type="EMBL" id="OGE57848.1"/>
    </source>
</evidence>
<organism evidence="8 9">
    <name type="scientific">Penicillium arizonense</name>
    <dbReference type="NCBI Taxonomy" id="1835702"/>
    <lineage>
        <taxon>Eukaryota</taxon>
        <taxon>Fungi</taxon>
        <taxon>Dikarya</taxon>
        <taxon>Ascomycota</taxon>
        <taxon>Pezizomycotina</taxon>
        <taxon>Eurotiomycetes</taxon>
        <taxon>Eurotiomycetidae</taxon>
        <taxon>Eurotiales</taxon>
        <taxon>Aspergillaceae</taxon>
        <taxon>Penicillium</taxon>
    </lineage>
</organism>
<feature type="transmembrane region" description="Helical" evidence="6">
    <location>
        <begin position="103"/>
        <end position="122"/>
    </location>
</feature>
<dbReference type="GeneID" id="34571143"/>
<keyword evidence="4" id="KW-0813">Transport</keyword>
<comment type="caution">
    <text evidence="8">The sequence shown here is derived from an EMBL/GenBank/DDBJ whole genome shotgun (WGS) entry which is preliminary data.</text>
</comment>
<evidence type="ECO:0000256" key="5">
    <source>
        <dbReference type="ARBA" id="ARBA00023136"/>
    </source>
</evidence>
<evidence type="ECO:0000256" key="1">
    <source>
        <dbReference type="ARBA" id="ARBA00004141"/>
    </source>
</evidence>
<keyword evidence="9" id="KW-1185">Reference proteome</keyword>
<evidence type="ECO:0000256" key="3">
    <source>
        <dbReference type="ARBA" id="ARBA00022989"/>
    </source>
</evidence>
<proteinExistence type="predicted"/>
<reference evidence="8 9" key="1">
    <citation type="journal article" date="2016" name="Sci. Rep.">
        <title>Penicillium arizonense, a new, genome sequenced fungal species, reveals a high chemical diversity in secreted metabolites.</title>
        <authorList>
            <person name="Grijseels S."/>
            <person name="Nielsen J.C."/>
            <person name="Randelovic M."/>
            <person name="Nielsen J."/>
            <person name="Nielsen K.F."/>
            <person name="Workman M."/>
            <person name="Frisvad J.C."/>
        </authorList>
    </citation>
    <scope>NUCLEOTIDE SEQUENCE [LARGE SCALE GENOMIC DNA]</scope>
    <source>
        <strain evidence="8 9">CBS 141311</strain>
    </source>
</reference>
<evidence type="ECO:0000256" key="2">
    <source>
        <dbReference type="ARBA" id="ARBA00022692"/>
    </source>
</evidence>
<name>A0A1F5LXE9_PENAI</name>
<dbReference type="InterPro" id="IPR013130">
    <property type="entry name" value="Fe3_Rdtase_TM_dom"/>
</dbReference>
<dbReference type="GO" id="GO:0016020">
    <property type="term" value="C:membrane"/>
    <property type="evidence" value="ECO:0007669"/>
    <property type="project" value="UniProtKB-SubCell"/>
</dbReference>
<feature type="transmembrane region" description="Helical" evidence="6">
    <location>
        <begin position="63"/>
        <end position="83"/>
    </location>
</feature>
<dbReference type="RefSeq" id="XP_022493271.1">
    <property type="nucleotide sequence ID" value="XM_022626409.1"/>
</dbReference>
<dbReference type="GO" id="GO:0006811">
    <property type="term" value="P:monoatomic ion transport"/>
    <property type="evidence" value="ECO:0007669"/>
    <property type="project" value="UniProtKB-KW"/>
</dbReference>
<feature type="transmembrane region" description="Helical" evidence="6">
    <location>
        <begin position="147"/>
        <end position="167"/>
    </location>
</feature>
<keyword evidence="5 6" id="KW-0472">Membrane</keyword>
<feature type="domain" description="Ferric oxidoreductase" evidence="7">
    <location>
        <begin position="15"/>
        <end position="160"/>
    </location>
</feature>
<dbReference type="EMBL" id="LXJU01000001">
    <property type="protein sequence ID" value="OGE57848.1"/>
    <property type="molecule type" value="Genomic_DNA"/>
</dbReference>
<evidence type="ECO:0000313" key="9">
    <source>
        <dbReference type="Proteomes" id="UP000177622"/>
    </source>
</evidence>